<evidence type="ECO:0000313" key="2">
    <source>
        <dbReference type="Proteomes" id="UP000079169"/>
    </source>
</evidence>
<evidence type="ECO:0000256" key="1">
    <source>
        <dbReference type="SAM" id="MobiDB-lite"/>
    </source>
</evidence>
<dbReference type="Proteomes" id="UP000079169">
    <property type="component" value="Unplaced"/>
</dbReference>
<feature type="compositionally biased region" description="Basic and acidic residues" evidence="1">
    <location>
        <begin position="26"/>
        <end position="35"/>
    </location>
</feature>
<dbReference type="PaxDb" id="121845-A0A1S3D3H4"/>
<evidence type="ECO:0000313" key="3">
    <source>
        <dbReference type="RefSeq" id="XP_008473465.1"/>
    </source>
</evidence>
<reference evidence="3" key="1">
    <citation type="submission" date="2025-08" db="UniProtKB">
        <authorList>
            <consortium name="RefSeq"/>
        </authorList>
    </citation>
    <scope>IDENTIFICATION</scope>
</reference>
<gene>
    <name evidence="3" type="primary">LOC103510568</name>
</gene>
<proteinExistence type="predicted"/>
<organism evidence="2 3">
    <name type="scientific">Diaphorina citri</name>
    <name type="common">Asian citrus psyllid</name>
    <dbReference type="NCBI Taxonomy" id="121845"/>
    <lineage>
        <taxon>Eukaryota</taxon>
        <taxon>Metazoa</taxon>
        <taxon>Ecdysozoa</taxon>
        <taxon>Arthropoda</taxon>
        <taxon>Hexapoda</taxon>
        <taxon>Insecta</taxon>
        <taxon>Pterygota</taxon>
        <taxon>Neoptera</taxon>
        <taxon>Paraneoptera</taxon>
        <taxon>Hemiptera</taxon>
        <taxon>Sternorrhyncha</taxon>
        <taxon>Psylloidea</taxon>
        <taxon>Psyllidae</taxon>
        <taxon>Diaphorininae</taxon>
        <taxon>Diaphorina</taxon>
    </lineage>
</organism>
<keyword evidence="2" id="KW-1185">Reference proteome</keyword>
<dbReference type="KEGG" id="dci:103510568"/>
<accession>A0A1S3D3H4</accession>
<sequence>MDSDSLKVTKPPCPCFARRKSINSDTKNENRDSKKNITANTSKPKMEIFDETLKKEIFVEASKNETDTERFRRKIFDLDKINCQYHRAKEMCDFIEQGVAIFQEYVDWLDSVIEEAKRLRNIHMNYLLGQSQTGKRLHKAKWYQFSRNFLAKEAIFNSLFSALCSQRSKYDADVTKILCMSKSRDDSMACKPSKMEFKSNEIDDNESTPKSVICFNFCNKKDKCDLIIH</sequence>
<name>A0A1S3D3H4_DIACI</name>
<dbReference type="RefSeq" id="XP_008473465.1">
    <property type="nucleotide sequence ID" value="XM_008475243.3"/>
</dbReference>
<dbReference type="GeneID" id="103510568"/>
<dbReference type="AlphaFoldDB" id="A0A1S3D3H4"/>
<protein>
    <submittedName>
        <fullName evidence="3">Uncharacterized protein LOC103510568</fullName>
    </submittedName>
</protein>
<feature type="region of interest" description="Disordered" evidence="1">
    <location>
        <begin position="17"/>
        <end position="41"/>
    </location>
</feature>